<dbReference type="EMBL" id="GL376599">
    <property type="status" value="NOT_ANNOTATED_CDS"/>
    <property type="molecule type" value="Genomic_DNA"/>
</dbReference>
<dbReference type="InterPro" id="IPR032430">
    <property type="entry name" value="Blm10_mid"/>
</dbReference>
<evidence type="ECO:0000259" key="7">
    <source>
        <dbReference type="Pfam" id="PF16507"/>
    </source>
</evidence>
<feature type="domain" description="Proteasome activator complex subunit 4 C-terminal" evidence="6">
    <location>
        <begin position="1845"/>
        <end position="1932"/>
    </location>
</feature>
<dbReference type="InterPro" id="IPR035309">
    <property type="entry name" value="PSME4"/>
</dbReference>
<evidence type="ECO:0000256" key="3">
    <source>
        <dbReference type="ARBA" id="ARBA00022763"/>
    </source>
</evidence>
<keyword evidence="4" id="KW-0234">DNA repair</keyword>
<dbReference type="InParanoid" id="K3WVS3"/>
<evidence type="ECO:0000256" key="5">
    <source>
        <dbReference type="SAM" id="MobiDB-lite"/>
    </source>
</evidence>
<dbReference type="GO" id="GO:0005829">
    <property type="term" value="C:cytosol"/>
    <property type="evidence" value="ECO:0007669"/>
    <property type="project" value="TreeGrafter"/>
</dbReference>
<feature type="region of interest" description="Disordered" evidence="5">
    <location>
        <begin position="608"/>
        <end position="632"/>
    </location>
</feature>
<reference evidence="9" key="1">
    <citation type="journal article" date="2010" name="Genome Biol.">
        <title>Genome sequence of the necrotrophic plant pathogen Pythium ultimum reveals original pathogenicity mechanisms and effector repertoire.</title>
        <authorList>
            <person name="Levesque C.A."/>
            <person name="Brouwer H."/>
            <person name="Cano L."/>
            <person name="Hamilton J.P."/>
            <person name="Holt C."/>
            <person name="Huitema E."/>
            <person name="Raffaele S."/>
            <person name="Robideau G.P."/>
            <person name="Thines M."/>
            <person name="Win J."/>
            <person name="Zerillo M.M."/>
            <person name="Beakes G.W."/>
            <person name="Boore J.L."/>
            <person name="Busam D."/>
            <person name="Dumas B."/>
            <person name="Ferriera S."/>
            <person name="Fuerstenberg S.I."/>
            <person name="Gachon C.M."/>
            <person name="Gaulin E."/>
            <person name="Govers F."/>
            <person name="Grenville-Briggs L."/>
            <person name="Horner N."/>
            <person name="Hostetler J."/>
            <person name="Jiang R.H."/>
            <person name="Johnson J."/>
            <person name="Krajaejun T."/>
            <person name="Lin H."/>
            <person name="Meijer H.J."/>
            <person name="Moore B."/>
            <person name="Morris P."/>
            <person name="Phuntmart V."/>
            <person name="Puiu D."/>
            <person name="Shetty J."/>
            <person name="Stajich J.E."/>
            <person name="Tripathy S."/>
            <person name="Wawra S."/>
            <person name="van West P."/>
            <person name="Whitty B.R."/>
            <person name="Coutinho P.M."/>
            <person name="Henrissat B."/>
            <person name="Martin F."/>
            <person name="Thomas P.D."/>
            <person name="Tyler B.M."/>
            <person name="De Vries R.P."/>
            <person name="Kamoun S."/>
            <person name="Yandell M."/>
            <person name="Tisserat N."/>
            <person name="Buell C.R."/>
        </authorList>
    </citation>
    <scope>NUCLEOTIDE SEQUENCE</scope>
    <source>
        <strain evidence="9">DAOM:BR144</strain>
    </source>
</reference>
<dbReference type="HOGENOM" id="CLU_000772_3_0_1"/>
<comment type="similarity">
    <text evidence="1">Belongs to the BLM10 family.</text>
</comment>
<evidence type="ECO:0000259" key="6">
    <source>
        <dbReference type="Pfam" id="PF11919"/>
    </source>
</evidence>
<evidence type="ECO:0008006" key="10">
    <source>
        <dbReference type="Google" id="ProtNLM"/>
    </source>
</evidence>
<dbReference type="Pfam" id="PF11919">
    <property type="entry name" value="PSME4_C"/>
    <property type="match status" value="1"/>
</dbReference>
<dbReference type="Proteomes" id="UP000019132">
    <property type="component" value="Unassembled WGS sequence"/>
</dbReference>
<dbReference type="PANTHER" id="PTHR32170:SF3">
    <property type="entry name" value="PROTEASOME ACTIVATOR COMPLEX SUBUNIT 4"/>
    <property type="match status" value="1"/>
</dbReference>
<reference evidence="9" key="2">
    <citation type="submission" date="2010-04" db="EMBL/GenBank/DDBJ databases">
        <authorList>
            <person name="Buell R."/>
            <person name="Hamilton J."/>
            <person name="Hostetler J."/>
        </authorList>
    </citation>
    <scope>NUCLEOTIDE SEQUENCE [LARGE SCALE GENOMIC DNA]</scope>
    <source>
        <strain evidence="9">DAOM:BR144</strain>
    </source>
</reference>
<dbReference type="GO" id="GO:0016504">
    <property type="term" value="F:peptidase activator activity"/>
    <property type="evidence" value="ECO:0007669"/>
    <property type="project" value="InterPro"/>
</dbReference>
<reference evidence="8" key="3">
    <citation type="submission" date="2015-02" db="UniProtKB">
        <authorList>
            <consortium name="EnsemblProtists"/>
        </authorList>
    </citation>
    <scope>IDENTIFICATION</scope>
    <source>
        <strain evidence="8">DAOM BR144</strain>
    </source>
</reference>
<feature type="compositionally biased region" description="Basic and acidic residues" evidence="5">
    <location>
        <begin position="622"/>
        <end position="632"/>
    </location>
</feature>
<dbReference type="GO" id="GO:0005634">
    <property type="term" value="C:nucleus"/>
    <property type="evidence" value="ECO:0007669"/>
    <property type="project" value="TreeGrafter"/>
</dbReference>
<sequence>MQKDGVRWQQQQHPYYELLPSYVTQADVLVERDELVRKAQETLVMFDELRSGAQERAHKLQKRHFRAIETVYKLKHELPKTLHMQLIYALVDLLWERKGNDFDDVHMELRAVGILRLMLGKWTKRHVDERSELVLSWRSAWRAIERTCFKSKGYIRQASQPSLQQLGTEMVKMVEQTRKFFQPSDASTPLVTELWTEFSPTIKATQANTCFKALALFSMFVSIPSDNESLVQQLLPDWFATWSSVSKCSEWDGHWMKIISRVAKKYPETSSLDAYLPFVFAKVHDSLELPSDLGAPFKSNTWPSAYNVINGGKRVDNYAMRLSVHLLRNPQGPDNTPAPANQYVHDILNLMKAFFHPSNVANSANALGVSVYFFSNMLARRLGHEKAQVSGNKDTKLTLEACHPLLDSLLELSFFGIYSKNRSVASKCMYLIKNLICIDPSHCAAPVLQEMMKGLDPMAMSHAHLASTAISTMGVILYHLMCGKDPKGSALFFSTYLSPILTLTLPGIDANDEKKTVSTISLYFHLFSWLPLVNDTSKSSNFAATKTRGTLSKRLFDEMSADLFTEIKELSEDVDQKLWELGAFLEEWSLSLVDRCFEFIKSRVSQAEGSSHSQDSRSTGGRGDHGGASKRDANEDGLVLEILNLMGMLYAQMSPEIYAQAVRKTLRFVSSVFFTTPFGGKVISNLIHSCIQADPSQSFAPFMALVLEKLRVTKESINVAGLMTNEKMWYLHMFDGVARSNGADERVVLQYRDEVRVILAHFLNNEEEKDIYEAAGTVLNHLLGSLLGVYPTEFRSLPPQEWADAVSKDSGMFQYLGTAVTWKHLSIVWHEPNEHELVFAYQLLDHHVLDTFNALAVVQNEKDRTVRSWVPRLKQIHSALRGARSILVNGNASSGSLLASGSLPLLKKELGTNAELLQKYVDLKTNLMRKVHETVLFWQQNGSGSTMEIQIWQSIVSIIHQLLVGRGEYLERHRHKEKQNVYIKATTLDVASEAVRKARNELEWGNKNERAPLSSRNEMIERVLFFYSKRKVQEHFELAHSALSDTSAHRELYEALLLDIEMLTKNPYEGIRTNASSVMKEMSELYAKWVYSRISTLINVLEGKTADGEDDTFELKEETVAGVVQMLSRSLAIKYMWGKRDQFFGRIVKAVLKSNDVILKRVQGEASKLKVGVQVEAFFMSVLGSWRYVRSNNGKSTTLLTTLLEAEPASTEHWKFQLVHLVSLYPLLQSQEMPLPLDVWKLVVKQLKNEVLPVRQVALLLLAQLVKLRKRSARDQTASDDAVDAFLYSKDTMQILVDAFVTNHKNMNRFAASADGQHANSAPTNWSFGVDDVLRSISGNSASFPKAAPLSSVRLLNQSVDVFRSLSVNSTKLIQKLVQINPNALIQSGVLTCLHELASEKTDSKVNQEDRQAALTTLSEWVAGLLRGFLKTTTLAEDVVATQIEAVVDILKTVLPHVSVSLVEPWAQVLYLVARPSSGVNFPLNRLDKLLGYLLQELEQSFVRATAEDYARQVKWLVLVESLAIHLLAASASSSSSPAYPLAKELSERALHVINEYALTHQYKIIRDRVGKMLFLLGVYAFVPATSPLSGVPVDASTLPLTRLVDAAALNKEDETAVQGDNNGDDVETGTDTSLYARETAMQWLACTEKFGDTRDLLRVMNALFPVAFLSQNHPKAEVALFARNTTNAIASSLRLYFAPSDSTISTSDLDAVFTLLETFAVHRFWKTRGAVLRFLTTFSFYHWIFFSTETRDRVQTLVSSFLTDEQREVQEMAKYTLRSLIHNQREDVVEALSARWTEQAQEARIVNPKTKRRIARLEIEGSESEDELARARQKLQTNEAVMVRSVLGMCAIVLAFPHTLPPFVPCMFEELGKFLYLKNRSVTVSYLEKAVKETLLEFKRTHQDNWLETKSKFSPAQLNVIEDVSISPGYYT</sequence>
<evidence type="ECO:0000256" key="4">
    <source>
        <dbReference type="ARBA" id="ARBA00023204"/>
    </source>
</evidence>
<dbReference type="GO" id="GO:0006281">
    <property type="term" value="P:DNA repair"/>
    <property type="evidence" value="ECO:0007669"/>
    <property type="project" value="UniProtKB-KW"/>
</dbReference>
<dbReference type="OMA" id="ECTQLVP"/>
<evidence type="ECO:0000313" key="8">
    <source>
        <dbReference type="EnsemblProtists" id="PYU1_T009071"/>
    </source>
</evidence>
<dbReference type="STRING" id="431595.K3WVS3"/>
<keyword evidence="9" id="KW-1185">Reference proteome</keyword>
<dbReference type="VEuPathDB" id="FungiDB:PYU1_G009053"/>
<proteinExistence type="inferred from homology"/>
<dbReference type="InterPro" id="IPR016024">
    <property type="entry name" value="ARM-type_fold"/>
</dbReference>
<dbReference type="eggNOG" id="KOG1851">
    <property type="taxonomic scope" value="Eukaryota"/>
</dbReference>
<evidence type="ECO:0000256" key="2">
    <source>
        <dbReference type="ARBA" id="ARBA00022737"/>
    </source>
</evidence>
<dbReference type="PANTHER" id="PTHR32170">
    <property type="entry name" value="PROTEASOME ACTIVATOR COMPLEX SUBUNIT 4"/>
    <property type="match status" value="1"/>
</dbReference>
<keyword evidence="3" id="KW-0227">DNA damage</keyword>
<evidence type="ECO:0000313" key="9">
    <source>
        <dbReference type="Proteomes" id="UP000019132"/>
    </source>
</evidence>
<name>K3WVS3_GLOUD</name>
<organism evidence="8 9">
    <name type="scientific">Globisporangium ultimum (strain ATCC 200006 / CBS 805.95 / DAOM BR144)</name>
    <name type="common">Pythium ultimum</name>
    <dbReference type="NCBI Taxonomy" id="431595"/>
    <lineage>
        <taxon>Eukaryota</taxon>
        <taxon>Sar</taxon>
        <taxon>Stramenopiles</taxon>
        <taxon>Oomycota</taxon>
        <taxon>Peronosporomycetes</taxon>
        <taxon>Pythiales</taxon>
        <taxon>Pythiaceae</taxon>
        <taxon>Globisporangium</taxon>
    </lineage>
</organism>
<accession>K3WVS3</accession>
<keyword evidence="2" id="KW-0677">Repeat</keyword>
<dbReference type="GO" id="GO:0070628">
    <property type="term" value="F:proteasome binding"/>
    <property type="evidence" value="ECO:0007669"/>
    <property type="project" value="InterPro"/>
</dbReference>
<feature type="domain" description="Proteasome activator Blm10 middle HEAT repeats region" evidence="7">
    <location>
        <begin position="346"/>
        <end position="881"/>
    </location>
</feature>
<feature type="compositionally biased region" description="Polar residues" evidence="5">
    <location>
        <begin position="608"/>
        <end position="619"/>
    </location>
</feature>
<dbReference type="InterPro" id="IPR021843">
    <property type="entry name" value="PSME4_C"/>
</dbReference>
<dbReference type="SUPFAM" id="SSF48371">
    <property type="entry name" value="ARM repeat"/>
    <property type="match status" value="2"/>
</dbReference>
<dbReference type="EnsemblProtists" id="PYU1_T009071">
    <property type="protein sequence ID" value="PYU1_T009071"/>
    <property type="gene ID" value="PYU1_G009053"/>
</dbReference>
<protein>
    <recommendedName>
        <fullName evidence="10">Proteasome activator complex subunit 4 C-terminal domain-containing protein</fullName>
    </recommendedName>
</protein>
<dbReference type="Pfam" id="PF16507">
    <property type="entry name" value="HEAT_PSME4_mid"/>
    <property type="match status" value="1"/>
</dbReference>
<dbReference type="GO" id="GO:0010499">
    <property type="term" value="P:proteasomal ubiquitin-independent protein catabolic process"/>
    <property type="evidence" value="ECO:0007669"/>
    <property type="project" value="TreeGrafter"/>
</dbReference>
<evidence type="ECO:0000256" key="1">
    <source>
        <dbReference type="ARBA" id="ARBA00005739"/>
    </source>
</evidence>